<comment type="caution">
    <text evidence="1">The sequence shown here is derived from an EMBL/GenBank/DDBJ whole genome shotgun (WGS) entry which is preliminary data.</text>
</comment>
<dbReference type="Proteomes" id="UP000272474">
    <property type="component" value="Unassembled WGS sequence"/>
</dbReference>
<sequence length="172" mass="19048">MPSRAPTRDLGISPAALDQLFADLDRYLAQHAPRTDTGLVSASVDELIAQAGIQTGPAPLPRRGWLLRRAAAPSITVAQHIDLIAEVIQRYGWAQNTTWDGQRRCCIVGAQHLLIHYGYGDRDLGRRAGDWLNRQLGGGVNYVQWQNNRWRTKQQVLDMLRTAAANARTAGV</sequence>
<dbReference type="EMBL" id="RBAL01000009">
    <property type="protein sequence ID" value="RKN40792.1"/>
    <property type="molecule type" value="Genomic_DNA"/>
</dbReference>
<evidence type="ECO:0000313" key="1">
    <source>
        <dbReference type="EMBL" id="RKN40792.1"/>
    </source>
</evidence>
<dbReference type="InterPro" id="IPR045677">
    <property type="entry name" value="DUF6197"/>
</dbReference>
<dbReference type="OrthoDB" id="3869637at2"/>
<evidence type="ECO:0000313" key="2">
    <source>
        <dbReference type="Proteomes" id="UP000272474"/>
    </source>
</evidence>
<organism evidence="1 2">
    <name type="scientific">Streptomyces hoynatensis</name>
    <dbReference type="NCBI Taxonomy" id="1141874"/>
    <lineage>
        <taxon>Bacteria</taxon>
        <taxon>Bacillati</taxon>
        <taxon>Actinomycetota</taxon>
        <taxon>Actinomycetes</taxon>
        <taxon>Kitasatosporales</taxon>
        <taxon>Streptomycetaceae</taxon>
        <taxon>Streptomyces</taxon>
    </lineage>
</organism>
<protein>
    <submittedName>
        <fullName evidence="1">Uncharacterized protein</fullName>
    </submittedName>
</protein>
<reference evidence="1 2" key="1">
    <citation type="journal article" date="2014" name="Int. J. Syst. Evol. Microbiol.">
        <title>Streptomyces hoynatensis sp. nov., isolated from deep marine sediment.</title>
        <authorList>
            <person name="Veyisoglu A."/>
            <person name="Sahin N."/>
        </authorList>
    </citation>
    <scope>NUCLEOTIDE SEQUENCE [LARGE SCALE GENOMIC DNA]</scope>
    <source>
        <strain evidence="1 2">KCTC 29097</strain>
    </source>
</reference>
<keyword evidence="2" id="KW-1185">Reference proteome</keyword>
<accession>A0A3A9YXE4</accession>
<dbReference type="Pfam" id="PF19698">
    <property type="entry name" value="DUF6197"/>
    <property type="match status" value="1"/>
</dbReference>
<dbReference type="AlphaFoldDB" id="A0A3A9YXE4"/>
<dbReference type="RefSeq" id="WP_120680592.1">
    <property type="nucleotide sequence ID" value="NZ_RBAL01000009.1"/>
</dbReference>
<proteinExistence type="predicted"/>
<name>A0A3A9YXE4_9ACTN</name>
<gene>
    <name evidence="1" type="ORF">D7294_17030</name>
</gene>